<name>A0ACC2M288_PERAE</name>
<evidence type="ECO:0000313" key="1">
    <source>
        <dbReference type="EMBL" id="KAJ8639773.1"/>
    </source>
</evidence>
<sequence length="128" mass="14089">MNIKVLTSFTGTHLECGSSLQPSCVSRESIPGMVRKSKFGVVGLWLVVLLVGHCLPCSLGPYLYVGVAETMEQNTMMSSLMLLTSAVFIWASYGKDGGSFHYCKVKLQLTKWMPIVLQGDECNLSYRS</sequence>
<protein>
    <submittedName>
        <fullName evidence="1">Uncharacterized protein</fullName>
    </submittedName>
</protein>
<accession>A0ACC2M288</accession>
<organism evidence="1 2">
    <name type="scientific">Persea americana</name>
    <name type="common">Avocado</name>
    <dbReference type="NCBI Taxonomy" id="3435"/>
    <lineage>
        <taxon>Eukaryota</taxon>
        <taxon>Viridiplantae</taxon>
        <taxon>Streptophyta</taxon>
        <taxon>Embryophyta</taxon>
        <taxon>Tracheophyta</taxon>
        <taxon>Spermatophyta</taxon>
        <taxon>Magnoliopsida</taxon>
        <taxon>Magnoliidae</taxon>
        <taxon>Laurales</taxon>
        <taxon>Lauraceae</taxon>
        <taxon>Persea</taxon>
    </lineage>
</organism>
<keyword evidence="2" id="KW-1185">Reference proteome</keyword>
<comment type="caution">
    <text evidence="1">The sequence shown here is derived from an EMBL/GenBank/DDBJ whole genome shotgun (WGS) entry which is preliminary data.</text>
</comment>
<dbReference type="EMBL" id="CM056813">
    <property type="protein sequence ID" value="KAJ8639773.1"/>
    <property type="molecule type" value="Genomic_DNA"/>
</dbReference>
<dbReference type="Proteomes" id="UP001234297">
    <property type="component" value="Chromosome 5"/>
</dbReference>
<reference evidence="1 2" key="1">
    <citation type="journal article" date="2022" name="Hortic Res">
        <title>A haplotype resolved chromosomal level avocado genome allows analysis of novel avocado genes.</title>
        <authorList>
            <person name="Nath O."/>
            <person name="Fletcher S.J."/>
            <person name="Hayward A."/>
            <person name="Shaw L.M."/>
            <person name="Masouleh A.K."/>
            <person name="Furtado A."/>
            <person name="Henry R.J."/>
            <person name="Mitter N."/>
        </authorList>
    </citation>
    <scope>NUCLEOTIDE SEQUENCE [LARGE SCALE GENOMIC DNA]</scope>
    <source>
        <strain evidence="2">cv. Hass</strain>
    </source>
</reference>
<evidence type="ECO:0000313" key="2">
    <source>
        <dbReference type="Proteomes" id="UP001234297"/>
    </source>
</evidence>
<gene>
    <name evidence="1" type="ORF">MRB53_016467</name>
</gene>
<proteinExistence type="predicted"/>